<dbReference type="PROSITE" id="PS50001">
    <property type="entry name" value="SH2"/>
    <property type="match status" value="1"/>
</dbReference>
<name>A0A8D0MR69_PIG</name>
<dbReference type="Proteomes" id="UP000694571">
    <property type="component" value="Unplaced"/>
</dbReference>
<evidence type="ECO:0000313" key="5">
    <source>
        <dbReference type="Ensembl" id="ENSSSCP00015006009.1"/>
    </source>
</evidence>
<evidence type="ECO:0000256" key="3">
    <source>
        <dbReference type="SAM" id="MobiDB-lite"/>
    </source>
</evidence>
<feature type="compositionally biased region" description="Pro residues" evidence="3">
    <location>
        <begin position="162"/>
        <end position="171"/>
    </location>
</feature>
<evidence type="ECO:0000256" key="1">
    <source>
        <dbReference type="ARBA" id="ARBA00022999"/>
    </source>
</evidence>
<accession>A0A8D0MR69</accession>
<feature type="compositionally biased region" description="Basic and acidic residues" evidence="3">
    <location>
        <begin position="278"/>
        <end position="296"/>
    </location>
</feature>
<dbReference type="PANTHER" id="PTHR14098:SF3">
    <property type="entry name" value="B-CELL LINKER PROTEIN"/>
    <property type="match status" value="1"/>
</dbReference>
<feature type="region of interest" description="Disordered" evidence="3">
    <location>
        <begin position="156"/>
        <end position="299"/>
    </location>
</feature>
<dbReference type="Ensembl" id="ENSSSCT00050089453.1">
    <property type="protein sequence ID" value="ENSSSCP00050038402.1"/>
    <property type="gene ID" value="ENSSSCG00050065679.1"/>
</dbReference>
<dbReference type="Proteomes" id="UP000694726">
    <property type="component" value="Unplaced"/>
</dbReference>
<evidence type="ECO:0000313" key="6">
    <source>
        <dbReference type="Proteomes" id="UP000694726"/>
    </source>
</evidence>
<evidence type="ECO:0000259" key="4">
    <source>
        <dbReference type="PROSITE" id="PS50001"/>
    </source>
</evidence>
<dbReference type="CDD" id="cd09929">
    <property type="entry name" value="SH2_BLNK_SLP-76"/>
    <property type="match status" value="1"/>
</dbReference>
<feature type="compositionally biased region" description="Polar residues" evidence="3">
    <location>
        <begin position="263"/>
        <end position="276"/>
    </location>
</feature>
<dbReference type="InterPro" id="IPR000980">
    <property type="entry name" value="SH2"/>
</dbReference>
<dbReference type="InterPro" id="IPR036860">
    <property type="entry name" value="SH2_dom_sf"/>
</dbReference>
<dbReference type="InterPro" id="IPR051751">
    <property type="entry name" value="Immunoreceptor_sig_adapters"/>
</dbReference>
<proteinExistence type="predicted"/>
<dbReference type="AlphaFoldDB" id="A0A8D0MR69"/>
<feature type="region of interest" description="Disordered" evidence="3">
    <location>
        <begin position="28"/>
        <end position="144"/>
    </location>
</feature>
<protein>
    <submittedName>
        <fullName evidence="5">B cell linker</fullName>
    </submittedName>
</protein>
<feature type="compositionally biased region" description="Low complexity" evidence="3">
    <location>
        <begin position="214"/>
        <end position="223"/>
    </location>
</feature>
<organism evidence="5 6">
    <name type="scientific">Sus scrofa</name>
    <name type="common">Pig</name>
    <dbReference type="NCBI Taxonomy" id="9823"/>
    <lineage>
        <taxon>Eukaryota</taxon>
        <taxon>Metazoa</taxon>
        <taxon>Chordata</taxon>
        <taxon>Craniata</taxon>
        <taxon>Vertebrata</taxon>
        <taxon>Euteleostomi</taxon>
        <taxon>Mammalia</taxon>
        <taxon>Eutheria</taxon>
        <taxon>Laurasiatheria</taxon>
        <taxon>Artiodactyla</taxon>
        <taxon>Suina</taxon>
        <taxon>Suidae</taxon>
        <taxon>Sus</taxon>
    </lineage>
</organism>
<dbReference type="FunFam" id="3.30.505.10:FF:000016">
    <property type="entry name" value="B-cell linker protein isoform 2"/>
    <property type="match status" value="1"/>
</dbReference>
<dbReference type="Gene3D" id="3.30.505.10">
    <property type="entry name" value="SH2 domain"/>
    <property type="match status" value="1"/>
</dbReference>
<feature type="compositionally biased region" description="Polar residues" evidence="3">
    <location>
        <begin position="122"/>
        <end position="138"/>
    </location>
</feature>
<dbReference type="Pfam" id="PF00017">
    <property type="entry name" value="SH2"/>
    <property type="match status" value="1"/>
</dbReference>
<dbReference type="SMART" id="SM00252">
    <property type="entry name" value="SH2"/>
    <property type="match status" value="1"/>
</dbReference>
<keyword evidence="1 2" id="KW-0727">SH2 domain</keyword>
<dbReference type="GO" id="GO:0005737">
    <property type="term" value="C:cytoplasm"/>
    <property type="evidence" value="ECO:0007669"/>
    <property type="project" value="UniProtKB-ARBA"/>
</dbReference>
<feature type="compositionally biased region" description="Acidic residues" evidence="3">
    <location>
        <begin position="177"/>
        <end position="192"/>
    </location>
</feature>
<dbReference type="SUPFAM" id="SSF55550">
    <property type="entry name" value="SH2 domain"/>
    <property type="match status" value="1"/>
</dbReference>
<feature type="compositionally biased region" description="Acidic residues" evidence="3">
    <location>
        <begin position="57"/>
        <end position="74"/>
    </location>
</feature>
<sequence>MDKLNKITVPASQKLRQLQKIVHDMKNNEGGIMNKIKKLKVKAPPSVPRRDYASESPADEEEQWSDDFDSDYENPDEHSDSEMYVLPAEEAGDDSYEPPPAEQETRTVHPALPFTRGEYVDNRSSQRQSPPFSKTLPSKPSWPSAKARLVALPAAATLPAPNSLPKPQVPPKPKDLLEDEADYVVPVEDEDENYIHPTEDSSPPSEKAPMVNRSTKPNNSSKPASPPGTASGRSSGAWDSKSTSSPAAPSPLPRAGKKPAMQLKTTPVASQQNASSVCEERPIPAERHRGSSHRQENMQSPVFPPAQKPIHQKPIPLPRFPEGGSPTVDGPLPSFPSNSNLSEQEADVHCKPWYAGACDRKSAEEALYKSNKDGSFLIRKSSGHDSKQPYTLVVFFNKRVYNIPVRFIEATKQYALGRKKNGEEYFGSVAEIIKNHQHSPLVLIDSQNNTKDSTRLKYAVKVS</sequence>
<reference evidence="5" key="1">
    <citation type="submission" date="2025-05" db="UniProtKB">
        <authorList>
            <consortium name="Ensembl"/>
        </authorList>
    </citation>
    <scope>IDENTIFICATION</scope>
</reference>
<evidence type="ECO:0000256" key="2">
    <source>
        <dbReference type="PROSITE-ProRule" id="PRU00191"/>
    </source>
</evidence>
<dbReference type="Ensembl" id="ENSSSCT00015015542.1">
    <property type="protein sequence ID" value="ENSSSCP00015006009.1"/>
    <property type="gene ID" value="ENSSSCG00015011806.1"/>
</dbReference>
<feature type="domain" description="SH2" evidence="4">
    <location>
        <begin position="353"/>
        <end position="460"/>
    </location>
</feature>
<dbReference type="PANTHER" id="PTHR14098">
    <property type="entry name" value="SH2 DOMAIN CONTAINING PROTEIN"/>
    <property type="match status" value="1"/>
</dbReference>